<name>A0AAV3PLB5_LITER</name>
<dbReference type="PANTHER" id="PTHR31973:SF187">
    <property type="entry name" value="MUTATOR TRANSPOSASE MUDRA PROTEIN"/>
    <property type="match status" value="1"/>
</dbReference>
<evidence type="ECO:0000313" key="1">
    <source>
        <dbReference type="EMBL" id="GAA0151996.1"/>
    </source>
</evidence>
<sequence>MQNPNLRKLLRRYVNDSKRLKFKCKYPYKWSIWVAIKKKFSLKINKDIARRVRDKGRSKLEGDHIGQFGQWDYSHELKRTYPGSTIIIYYEKGFGMNNENKFKRMYVGLRPLIEGFKIGCRRLIWLDGCHTKGMYKQQILSAVGLDSNNGWWSIAWAVVEQENDKQKGLESAIREKFSYCEHRTCMHHLYNNFKKDNKGGDLGDKLWACARASNPIWFKTRMKQLQNIDKKAHLWLLKHANSPMR</sequence>
<gene>
    <name evidence="1" type="ORF">LIER_10589</name>
</gene>
<comment type="caution">
    <text evidence="1">The sequence shown here is derived from an EMBL/GenBank/DDBJ whole genome shotgun (WGS) entry which is preliminary data.</text>
</comment>
<dbReference type="Proteomes" id="UP001454036">
    <property type="component" value="Unassembled WGS sequence"/>
</dbReference>
<proteinExistence type="predicted"/>
<organism evidence="1 2">
    <name type="scientific">Lithospermum erythrorhizon</name>
    <name type="common">Purple gromwell</name>
    <name type="synonym">Lithospermum officinale var. erythrorhizon</name>
    <dbReference type="NCBI Taxonomy" id="34254"/>
    <lineage>
        <taxon>Eukaryota</taxon>
        <taxon>Viridiplantae</taxon>
        <taxon>Streptophyta</taxon>
        <taxon>Embryophyta</taxon>
        <taxon>Tracheophyta</taxon>
        <taxon>Spermatophyta</taxon>
        <taxon>Magnoliopsida</taxon>
        <taxon>eudicotyledons</taxon>
        <taxon>Gunneridae</taxon>
        <taxon>Pentapetalae</taxon>
        <taxon>asterids</taxon>
        <taxon>lamiids</taxon>
        <taxon>Boraginales</taxon>
        <taxon>Boraginaceae</taxon>
        <taxon>Boraginoideae</taxon>
        <taxon>Lithospermeae</taxon>
        <taxon>Lithospermum</taxon>
    </lineage>
</organism>
<protein>
    <submittedName>
        <fullName evidence="1">Uncharacterized protein</fullName>
    </submittedName>
</protein>
<evidence type="ECO:0000313" key="2">
    <source>
        <dbReference type="Proteomes" id="UP001454036"/>
    </source>
</evidence>
<accession>A0AAV3PLB5</accession>
<dbReference type="PANTHER" id="PTHR31973">
    <property type="entry name" value="POLYPROTEIN, PUTATIVE-RELATED"/>
    <property type="match status" value="1"/>
</dbReference>
<dbReference type="AlphaFoldDB" id="A0AAV3PLB5"/>
<keyword evidence="2" id="KW-1185">Reference proteome</keyword>
<reference evidence="1 2" key="1">
    <citation type="submission" date="2024-01" db="EMBL/GenBank/DDBJ databases">
        <title>The complete chloroplast genome sequence of Lithospermum erythrorhizon: insights into the phylogenetic relationship among Boraginaceae species and the maternal lineages of purple gromwells.</title>
        <authorList>
            <person name="Okada T."/>
            <person name="Watanabe K."/>
        </authorList>
    </citation>
    <scope>NUCLEOTIDE SEQUENCE [LARGE SCALE GENOMIC DNA]</scope>
</reference>
<dbReference type="EMBL" id="BAABME010001891">
    <property type="protein sequence ID" value="GAA0151996.1"/>
    <property type="molecule type" value="Genomic_DNA"/>
</dbReference>